<keyword evidence="6" id="KW-0175">Coiled coil</keyword>
<dbReference type="GO" id="GO:0051087">
    <property type="term" value="F:protein-folding chaperone binding"/>
    <property type="evidence" value="ECO:0007669"/>
    <property type="project" value="TreeGrafter"/>
</dbReference>
<dbReference type="InterPro" id="IPR013873">
    <property type="entry name" value="Cdc37_C"/>
</dbReference>
<dbReference type="SUPFAM" id="SSF101391">
    <property type="entry name" value="Hsp90 co-chaperone CDC37"/>
    <property type="match status" value="1"/>
</dbReference>
<evidence type="ECO:0000313" key="11">
    <source>
        <dbReference type="EMBL" id="PIA17270.1"/>
    </source>
</evidence>
<dbReference type="InterPro" id="IPR004918">
    <property type="entry name" value="Cdc37"/>
</dbReference>
<feature type="coiled-coil region" evidence="6">
    <location>
        <begin position="349"/>
        <end position="386"/>
    </location>
</feature>
<feature type="compositionally biased region" description="Acidic residues" evidence="7">
    <location>
        <begin position="244"/>
        <end position="254"/>
    </location>
</feature>
<evidence type="ECO:0000256" key="2">
    <source>
        <dbReference type="ARBA" id="ARBA00006222"/>
    </source>
</evidence>
<dbReference type="GO" id="GO:0050821">
    <property type="term" value="P:protein stabilization"/>
    <property type="evidence" value="ECO:0007669"/>
    <property type="project" value="TreeGrafter"/>
</dbReference>
<dbReference type="GO" id="GO:0031072">
    <property type="term" value="F:heat shock protein binding"/>
    <property type="evidence" value="ECO:0007669"/>
    <property type="project" value="TreeGrafter"/>
</dbReference>
<evidence type="ECO:0000256" key="4">
    <source>
        <dbReference type="ARBA" id="ARBA00023186"/>
    </source>
</evidence>
<dbReference type="SMART" id="SM01069">
    <property type="entry name" value="CDC37_C"/>
    <property type="match status" value="1"/>
</dbReference>
<evidence type="ECO:0000256" key="7">
    <source>
        <dbReference type="SAM" id="MobiDB-lite"/>
    </source>
</evidence>
<feature type="compositionally biased region" description="Basic and acidic residues" evidence="7">
    <location>
        <begin position="208"/>
        <end position="221"/>
    </location>
</feature>
<dbReference type="Pfam" id="PF08565">
    <property type="entry name" value="CDC37_M"/>
    <property type="match status" value="1"/>
</dbReference>
<dbReference type="OrthoDB" id="440202at2759"/>
<protein>
    <recommendedName>
        <fullName evidence="5">Hsp90 chaperone protein kinase-targeting subunit</fullName>
    </recommendedName>
</protein>
<evidence type="ECO:0000259" key="8">
    <source>
        <dbReference type="SMART" id="SM01069"/>
    </source>
</evidence>
<comment type="similarity">
    <text evidence="2">Belongs to the CDC37 family.</text>
</comment>
<keyword evidence="4" id="KW-0143">Chaperone</keyword>
<comment type="subcellular location">
    <subcellularLocation>
        <location evidence="1">Cytoplasm</location>
    </subcellularLocation>
</comment>
<dbReference type="GO" id="GO:0051082">
    <property type="term" value="F:unfolded protein binding"/>
    <property type="evidence" value="ECO:0007669"/>
    <property type="project" value="TreeGrafter"/>
</dbReference>
<dbReference type="SMART" id="SM01070">
    <property type="entry name" value="CDC37_M"/>
    <property type="match status" value="1"/>
</dbReference>
<dbReference type="AlphaFoldDB" id="A0A2G5BE25"/>
<feature type="domain" description="Cdc37 Hsp90 binding" evidence="9">
    <location>
        <begin position="204"/>
        <end position="378"/>
    </location>
</feature>
<dbReference type="PANTHER" id="PTHR12800:SF4">
    <property type="entry name" value="HSP90 CO-CHAPERONE CDC37"/>
    <property type="match status" value="1"/>
</dbReference>
<feature type="compositionally biased region" description="Polar residues" evidence="7">
    <location>
        <begin position="222"/>
        <end position="240"/>
    </location>
</feature>
<dbReference type="InterPro" id="IPR013855">
    <property type="entry name" value="Cdc37_N_dom"/>
</dbReference>
<feature type="region of interest" description="Disordered" evidence="7">
    <location>
        <begin position="97"/>
        <end position="117"/>
    </location>
</feature>
<dbReference type="InterPro" id="IPR013874">
    <property type="entry name" value="Cdc37_Hsp90-bd"/>
</dbReference>
<name>A0A2G5BE25_COERN</name>
<organism evidence="11 12">
    <name type="scientific">Coemansia reversa (strain ATCC 12441 / NRRL 1564)</name>
    <dbReference type="NCBI Taxonomy" id="763665"/>
    <lineage>
        <taxon>Eukaryota</taxon>
        <taxon>Fungi</taxon>
        <taxon>Fungi incertae sedis</taxon>
        <taxon>Zoopagomycota</taxon>
        <taxon>Kickxellomycotina</taxon>
        <taxon>Kickxellomycetes</taxon>
        <taxon>Kickxellales</taxon>
        <taxon>Kickxellaceae</taxon>
        <taxon>Coemansia</taxon>
    </lineage>
</organism>
<dbReference type="EMBL" id="KZ303495">
    <property type="protein sequence ID" value="PIA17270.1"/>
    <property type="molecule type" value="Genomic_DNA"/>
</dbReference>
<dbReference type="STRING" id="763665.A0A2G5BE25"/>
<evidence type="ECO:0000313" key="12">
    <source>
        <dbReference type="Proteomes" id="UP000242474"/>
    </source>
</evidence>
<dbReference type="GO" id="GO:0006457">
    <property type="term" value="P:protein folding"/>
    <property type="evidence" value="ECO:0007669"/>
    <property type="project" value="TreeGrafter"/>
</dbReference>
<dbReference type="InterPro" id="IPR038189">
    <property type="entry name" value="Cdc37_Hsp90-bd_sf"/>
</dbReference>
<feature type="region of interest" description="Disordered" evidence="7">
    <location>
        <begin position="164"/>
        <end position="257"/>
    </location>
</feature>
<evidence type="ECO:0000256" key="6">
    <source>
        <dbReference type="SAM" id="Coils"/>
    </source>
</evidence>
<dbReference type="GO" id="GO:0005737">
    <property type="term" value="C:cytoplasm"/>
    <property type="evidence" value="ECO:0007669"/>
    <property type="project" value="UniProtKB-SubCell"/>
</dbReference>
<proteinExistence type="inferred from homology"/>
<dbReference type="Gene3D" id="1.20.58.610">
    <property type="entry name" value="Cdc37, Hsp90 binding domain"/>
    <property type="match status" value="1"/>
</dbReference>
<dbReference type="SMART" id="SM01071">
    <property type="entry name" value="CDC37_N"/>
    <property type="match status" value="1"/>
</dbReference>
<dbReference type="Proteomes" id="UP000242474">
    <property type="component" value="Unassembled WGS sequence"/>
</dbReference>
<feature type="domain" description="Cdc37 N-terminal" evidence="10">
    <location>
        <begin position="2"/>
        <end position="195"/>
    </location>
</feature>
<feature type="compositionally biased region" description="Basic and acidic residues" evidence="7">
    <location>
        <begin position="97"/>
        <end position="111"/>
    </location>
</feature>
<evidence type="ECO:0000256" key="1">
    <source>
        <dbReference type="ARBA" id="ARBA00004496"/>
    </source>
</evidence>
<keyword evidence="3" id="KW-0963">Cytoplasm</keyword>
<dbReference type="PANTHER" id="PTHR12800">
    <property type="entry name" value="CDC37-RELATED"/>
    <property type="match status" value="1"/>
</dbReference>
<feature type="compositionally biased region" description="Basic and acidic residues" evidence="7">
    <location>
        <begin position="164"/>
        <end position="186"/>
    </location>
</feature>
<dbReference type="Pfam" id="PF08564">
    <property type="entry name" value="CDC37_C"/>
    <property type="match status" value="1"/>
</dbReference>
<dbReference type="GO" id="GO:0019901">
    <property type="term" value="F:protein kinase binding"/>
    <property type="evidence" value="ECO:0007669"/>
    <property type="project" value="InterPro"/>
</dbReference>
<dbReference type="Pfam" id="PF03234">
    <property type="entry name" value="CDC37_N"/>
    <property type="match status" value="1"/>
</dbReference>
<evidence type="ECO:0000259" key="10">
    <source>
        <dbReference type="SMART" id="SM01071"/>
    </source>
</evidence>
<accession>A0A2G5BE25</accession>
<evidence type="ECO:0000259" key="9">
    <source>
        <dbReference type="SMART" id="SM01070"/>
    </source>
</evidence>
<evidence type="ECO:0000256" key="3">
    <source>
        <dbReference type="ARBA" id="ARBA00022490"/>
    </source>
</evidence>
<sequence>MPIDYSKWDNLELSDDSDVEIHPNIERGTFIRLRQRKIREERERRRLTKERAEALVVMNKDLITRITQLRDRVSAADESTMKNIVDEWENDVEKSREFTRKRDEAVKEGKEPSQPSEEEMVAALKARISDDLLKAAAKTDTLEERRKEYTAQLNAHTEKLTKSLQNAEREAEAAAKDIERHIDPDTIAHAGFDRTYVSKGGSSSPKTEAGKGESSKGKQTEKQTITTDEVLNPESVNKALTTKEDDDSNAIDENGDLRLDSDSKAFANLTNMSDSMDYILKNLKIVSEEKTNQILGHAFTHELAGRKTLAKRYVHQGLILTYILELGSSGVNMFFSRIGTQGSARDMFLKDVESRYKHIETRCKVIQNETSQKDEHEVESIQLQTEDPDAPIKISVPDESNKEEDPKRIELFNQLPKAFQDALKVGTIDELNKVLATIPGPEAEHILEICGQGMFLQVDEEVIVDPNEQDSSVA</sequence>
<keyword evidence="12" id="KW-1185">Reference proteome</keyword>
<evidence type="ECO:0000256" key="5">
    <source>
        <dbReference type="ARBA" id="ARBA00031396"/>
    </source>
</evidence>
<gene>
    <name evidence="11" type="ORF">COEREDRAFT_91976</name>
</gene>
<feature type="domain" description="Cdc37 C-terminal" evidence="8">
    <location>
        <begin position="394"/>
        <end position="471"/>
    </location>
</feature>
<reference evidence="11 12" key="1">
    <citation type="journal article" date="2015" name="Genome Biol. Evol.">
        <title>Phylogenomic analyses indicate that early fungi evolved digesting cell walls of algal ancestors of land plants.</title>
        <authorList>
            <person name="Chang Y."/>
            <person name="Wang S."/>
            <person name="Sekimoto S."/>
            <person name="Aerts A.L."/>
            <person name="Choi C."/>
            <person name="Clum A."/>
            <person name="LaButti K.M."/>
            <person name="Lindquist E.A."/>
            <person name="Yee Ngan C."/>
            <person name="Ohm R.A."/>
            <person name="Salamov A.A."/>
            <person name="Grigoriev I.V."/>
            <person name="Spatafora J.W."/>
            <person name="Berbee M.L."/>
        </authorList>
    </citation>
    <scope>NUCLEOTIDE SEQUENCE [LARGE SCALE GENOMIC DNA]</scope>
    <source>
        <strain evidence="11 12">NRRL 1564</strain>
    </source>
</reference>